<sequence>MELNEKSVAICILARDVESALYRNIPKLDVLRKYFMNSWIIVVENDSKDRTKDVLHAWQKKNEQILIDSHDGIDISSVSYFSDNSFSGTCRNRIEKMVAVRNKYLQIMKQKSIHTDYIVIIDIDLDNFDEKEIVQAIKNAPYDWSAIFANGLLYATVLGRPVFTKFYDTYAYVPANSKTNQLTYKEQYLNREIKTKKNDYILCRSAFGGIGIYKYESIIDAVYSTQENKRSQVEEVICEHISVNEYANNFGRNYICNDLKTYYQKISFLVAILPTWIFMKIQEIKNHRKFPE</sequence>
<organism evidence="1 2">
    <name type="scientific">Treponema brennaborense (strain DSM 12168 / CIP 105900 / DD5/3)</name>
    <dbReference type="NCBI Taxonomy" id="906968"/>
    <lineage>
        <taxon>Bacteria</taxon>
        <taxon>Pseudomonadati</taxon>
        <taxon>Spirochaetota</taxon>
        <taxon>Spirochaetia</taxon>
        <taxon>Spirochaetales</taxon>
        <taxon>Treponemataceae</taxon>
        <taxon>Treponema</taxon>
    </lineage>
</organism>
<dbReference type="KEGG" id="tbe:Trebr_0742"/>
<dbReference type="InterPro" id="IPR021047">
    <property type="entry name" value="Mannosyltransferase_CMT1"/>
</dbReference>
<protein>
    <recommendedName>
        <fullName evidence="3">Glycosyl transferase family 2</fullName>
    </recommendedName>
</protein>
<dbReference type="RefSeq" id="WP_013757900.1">
    <property type="nucleotide sequence ID" value="NC_015500.1"/>
</dbReference>
<gene>
    <name evidence="1" type="ordered locus">Trebr_0742</name>
</gene>
<dbReference type="OrthoDB" id="7375328at2"/>
<dbReference type="Pfam" id="PF11735">
    <property type="entry name" value="CAP59_mtransfer"/>
    <property type="match status" value="1"/>
</dbReference>
<proteinExistence type="predicted"/>
<dbReference type="InterPro" id="IPR029044">
    <property type="entry name" value="Nucleotide-diphossugar_trans"/>
</dbReference>
<dbReference type="Gene3D" id="3.90.550.10">
    <property type="entry name" value="Spore Coat Polysaccharide Biosynthesis Protein SpsA, Chain A"/>
    <property type="match status" value="1"/>
</dbReference>
<dbReference type="Proteomes" id="UP000006546">
    <property type="component" value="Chromosome"/>
</dbReference>
<dbReference type="eggNOG" id="ENOG5031RW8">
    <property type="taxonomic scope" value="Bacteria"/>
</dbReference>
<accession>F4LIE0</accession>
<evidence type="ECO:0000313" key="1">
    <source>
        <dbReference type="EMBL" id="AEE16181.1"/>
    </source>
</evidence>
<evidence type="ECO:0008006" key="3">
    <source>
        <dbReference type="Google" id="ProtNLM"/>
    </source>
</evidence>
<evidence type="ECO:0000313" key="2">
    <source>
        <dbReference type="Proteomes" id="UP000006546"/>
    </source>
</evidence>
<name>F4LIE0_TREBD</name>
<dbReference type="EMBL" id="CP002696">
    <property type="protein sequence ID" value="AEE16181.1"/>
    <property type="molecule type" value="Genomic_DNA"/>
</dbReference>
<reference evidence="2" key="1">
    <citation type="submission" date="2011-04" db="EMBL/GenBank/DDBJ databases">
        <title>The complete genome of Treponema brennaborense DSM 12168.</title>
        <authorList>
            <person name="Lucas S."/>
            <person name="Han J."/>
            <person name="Lapidus A."/>
            <person name="Bruce D."/>
            <person name="Goodwin L."/>
            <person name="Pitluck S."/>
            <person name="Peters L."/>
            <person name="Kyrpides N."/>
            <person name="Mavromatis K."/>
            <person name="Ivanova N."/>
            <person name="Mikhailova N."/>
            <person name="Pagani I."/>
            <person name="Teshima H."/>
            <person name="Detter J.C."/>
            <person name="Tapia R."/>
            <person name="Han C."/>
            <person name="Land M."/>
            <person name="Hauser L."/>
            <person name="Markowitz V."/>
            <person name="Cheng J.-F."/>
            <person name="Hugenholtz P."/>
            <person name="Woyke T."/>
            <person name="Wu D."/>
            <person name="Gronow S."/>
            <person name="Wellnitz S."/>
            <person name="Brambilla E."/>
            <person name="Klenk H.-P."/>
            <person name="Eisen J.A."/>
        </authorList>
    </citation>
    <scope>NUCLEOTIDE SEQUENCE [LARGE SCALE GENOMIC DNA]</scope>
    <source>
        <strain evidence="2">DSM 12168 / CIP 105900 / DD5/3</strain>
    </source>
</reference>
<dbReference type="HOGENOM" id="CLU_952964_0_0_12"/>
<dbReference type="STRING" id="906968.Trebr_0742"/>
<dbReference type="AlphaFoldDB" id="F4LIE0"/>
<keyword evidence="2" id="KW-1185">Reference proteome</keyword>